<feature type="compositionally biased region" description="Low complexity" evidence="4">
    <location>
        <begin position="18"/>
        <end position="29"/>
    </location>
</feature>
<accession>A0A1X6PK31</accession>
<feature type="compositionally biased region" description="Basic residues" evidence="4">
    <location>
        <begin position="360"/>
        <end position="369"/>
    </location>
</feature>
<dbReference type="InterPro" id="IPR054696">
    <property type="entry name" value="GTP-eEF1A_C"/>
</dbReference>
<dbReference type="InterPro" id="IPR000795">
    <property type="entry name" value="T_Tr_GTP-bd_dom"/>
</dbReference>
<dbReference type="AlphaFoldDB" id="A0A1X6PK31"/>
<evidence type="ECO:0000259" key="5">
    <source>
        <dbReference type="Pfam" id="PF00009"/>
    </source>
</evidence>
<dbReference type="OrthoDB" id="342024at2759"/>
<feature type="domain" description="Tr-type G" evidence="5">
    <location>
        <begin position="309"/>
        <end position="566"/>
    </location>
</feature>
<dbReference type="Proteomes" id="UP000218209">
    <property type="component" value="Unassembled WGS sequence"/>
</dbReference>
<dbReference type="PANTHER" id="PTHR23115">
    <property type="entry name" value="TRANSLATION FACTOR"/>
    <property type="match status" value="1"/>
</dbReference>
<dbReference type="SUPFAM" id="SSF52540">
    <property type="entry name" value="P-loop containing nucleoside triphosphate hydrolases"/>
    <property type="match status" value="1"/>
</dbReference>
<dbReference type="Gene3D" id="2.40.30.10">
    <property type="entry name" value="Translation factors"/>
    <property type="match status" value="2"/>
</dbReference>
<feature type="domain" description="GTP-eEF1A C-terminal" evidence="6">
    <location>
        <begin position="766"/>
        <end position="814"/>
    </location>
</feature>
<dbReference type="GO" id="GO:0003924">
    <property type="term" value="F:GTPase activity"/>
    <property type="evidence" value="ECO:0007669"/>
    <property type="project" value="InterPro"/>
</dbReference>
<feature type="compositionally biased region" description="Low complexity" evidence="4">
    <location>
        <begin position="105"/>
        <end position="138"/>
    </location>
</feature>
<evidence type="ECO:0000256" key="1">
    <source>
        <dbReference type="ARBA" id="ARBA00007249"/>
    </source>
</evidence>
<feature type="region of interest" description="Disordered" evidence="4">
    <location>
        <begin position="252"/>
        <end position="287"/>
    </location>
</feature>
<proteinExistence type="inferred from homology"/>
<dbReference type="SUPFAM" id="SSF50447">
    <property type="entry name" value="Translation proteins"/>
    <property type="match status" value="1"/>
</dbReference>
<dbReference type="SUPFAM" id="SSF50465">
    <property type="entry name" value="EF-Tu/eEF-1alpha/eIF2-gamma C-terminal domain"/>
    <property type="match status" value="1"/>
</dbReference>
<keyword evidence="2" id="KW-0547">Nucleotide-binding</keyword>
<dbReference type="Pfam" id="PF00009">
    <property type="entry name" value="GTP_EFTU"/>
    <property type="match status" value="1"/>
</dbReference>
<dbReference type="InterPro" id="IPR050100">
    <property type="entry name" value="TRAFAC_GTPase_members"/>
</dbReference>
<evidence type="ECO:0000313" key="7">
    <source>
        <dbReference type="EMBL" id="OSX81106.1"/>
    </source>
</evidence>
<evidence type="ECO:0000259" key="6">
    <source>
        <dbReference type="Pfam" id="PF22594"/>
    </source>
</evidence>
<dbReference type="InterPro" id="IPR009000">
    <property type="entry name" value="Transl_B-barrel_sf"/>
</dbReference>
<evidence type="ECO:0000313" key="8">
    <source>
        <dbReference type="Proteomes" id="UP000218209"/>
    </source>
</evidence>
<reference evidence="7 8" key="1">
    <citation type="submission" date="2017-03" db="EMBL/GenBank/DDBJ databases">
        <title>WGS assembly of Porphyra umbilicalis.</title>
        <authorList>
            <person name="Brawley S.H."/>
            <person name="Blouin N.A."/>
            <person name="Ficko-Blean E."/>
            <person name="Wheeler G.L."/>
            <person name="Lohr M."/>
            <person name="Goodson H.V."/>
            <person name="Jenkins J.W."/>
            <person name="Blaby-Haas C.E."/>
            <person name="Helliwell K.E."/>
            <person name="Chan C."/>
            <person name="Marriage T."/>
            <person name="Bhattacharya D."/>
            <person name="Klein A.S."/>
            <person name="Badis Y."/>
            <person name="Brodie J."/>
            <person name="Cao Y."/>
            <person name="Collen J."/>
            <person name="Dittami S.M."/>
            <person name="Gachon C.M."/>
            <person name="Green B.R."/>
            <person name="Karpowicz S."/>
            <person name="Kim J.W."/>
            <person name="Kudahl U."/>
            <person name="Lin S."/>
            <person name="Michel G."/>
            <person name="Mittag M."/>
            <person name="Olson B.J."/>
            <person name="Pangilinan J."/>
            <person name="Peng Y."/>
            <person name="Qiu H."/>
            <person name="Shu S."/>
            <person name="Singer J.T."/>
            <person name="Smith A.G."/>
            <person name="Sprecher B.N."/>
            <person name="Wagner V."/>
            <person name="Wang W."/>
            <person name="Wang Z.-Y."/>
            <person name="Yan J."/>
            <person name="Yarish C."/>
            <person name="Zoeuner-Riek S."/>
            <person name="Zhuang Y."/>
            <person name="Zou Y."/>
            <person name="Lindquist E.A."/>
            <person name="Grimwood J."/>
            <person name="Barry K."/>
            <person name="Rokhsar D.S."/>
            <person name="Schmutz J."/>
            <person name="Stiller J.W."/>
            <person name="Grossman A.R."/>
            <person name="Prochnik S.E."/>
        </authorList>
    </citation>
    <scope>NUCLEOTIDE SEQUENCE [LARGE SCALE GENOMIC DNA]</scope>
    <source>
        <strain evidence="7">4086291</strain>
    </source>
</reference>
<feature type="region of interest" description="Disordered" evidence="4">
    <location>
        <begin position="105"/>
        <end position="152"/>
    </location>
</feature>
<comment type="similarity">
    <text evidence="1">Belongs to the TRAFAC class translation factor GTPase superfamily. Classic translation factor GTPase family. EF-Tu/EF-1A subfamily.</text>
</comment>
<feature type="region of interest" description="Disordered" evidence="4">
    <location>
        <begin position="334"/>
        <end position="371"/>
    </location>
</feature>
<feature type="region of interest" description="Disordered" evidence="4">
    <location>
        <begin position="1"/>
        <end position="29"/>
    </location>
</feature>
<gene>
    <name evidence="7" type="ORF">BU14_0027s0128</name>
</gene>
<sequence>MDDDFSDGSGGGDDYDDVGAGWDSDDAPSAVASADMPLITQGGGAPAAAELAGLADAILDAAAAPPPAPAAAPAAVATGAPTMPGDGASMKIPLAPGNVAVGAAAPAAERPPAGGGTAPSNLGLLLGDDGDGSTSDSGSEGRWEGDGGLWGTGVGGDAAAPLGGGLTVCAPASGGAPPLLDLRFPSGLPGATAAYLFAFDEPSPDQRALALQSGAPASVVLLPKKATGPTGKSGLGPTRSVDEAADGLGAVRLDGRGRPAAGTLREAGKRGARRGAPPLTAAGKGVRQRTKKVDLAAAAAAAGRQPCVVVFVGAAGGGKSTLIGALLMALGATAPKGPPGPRKGGGGGERGAAPPAGASAKKKPKRGGKKGAAAVVAADTPSPAWLVDEEPIERKHGCSVDISLRYLCTPGTGQPVALLDAPGGADFGSAAAVAVAQATAGVLVIDGRDGCTEDVLDGVPGSTAEHASLLRSAGVSDLVVVVTHLDAVSAPAGRFEQVVSAIRPLLARVGFGGRPSPALGDAMDADAVPPAVASSVTYVPVSALTGTNVAAAPAPDSTLAWHNGPTVLAAIERLTAVADGNGDAAAAATTATAVAARPTRLLVYDVTRRAGIAGISARVRVAAGSVAVGDSLLAAPSNQVLTVKAVEDGRGGRVKAALAGRSGLAVLGLTGGEAGLELSSAYVLVDPAAPPPVATRFEATLLVTASPVPLLPGARAVMQLGSAVVAVVVARFGPRRGAATDLAPATTAAAAAADAAPVPPARPPPRPRMLVAGQSATVVIHTATPVVLEPVDNCKALSRFSLRIGNHLAAAGVVLRVLPPKRLRSELAAGTWRVVVDGEGAAPADGDDAGAEAMATE</sequence>
<name>A0A1X6PK31_PORUM</name>
<dbReference type="InterPro" id="IPR027417">
    <property type="entry name" value="P-loop_NTPase"/>
</dbReference>
<dbReference type="InterPro" id="IPR009001">
    <property type="entry name" value="Transl_elong_EF1A/Init_IF2_C"/>
</dbReference>
<organism evidence="7 8">
    <name type="scientific">Porphyra umbilicalis</name>
    <name type="common">Purple laver</name>
    <name type="synonym">Red alga</name>
    <dbReference type="NCBI Taxonomy" id="2786"/>
    <lineage>
        <taxon>Eukaryota</taxon>
        <taxon>Rhodophyta</taxon>
        <taxon>Bangiophyceae</taxon>
        <taxon>Bangiales</taxon>
        <taxon>Bangiaceae</taxon>
        <taxon>Porphyra</taxon>
    </lineage>
</organism>
<evidence type="ECO:0000256" key="3">
    <source>
        <dbReference type="ARBA" id="ARBA00023134"/>
    </source>
</evidence>
<dbReference type="EMBL" id="KV918766">
    <property type="protein sequence ID" value="OSX81106.1"/>
    <property type="molecule type" value="Genomic_DNA"/>
</dbReference>
<evidence type="ECO:0000256" key="4">
    <source>
        <dbReference type="SAM" id="MobiDB-lite"/>
    </source>
</evidence>
<evidence type="ECO:0000256" key="2">
    <source>
        <dbReference type="ARBA" id="ARBA00022741"/>
    </source>
</evidence>
<dbReference type="Pfam" id="PF22594">
    <property type="entry name" value="GTP-eEF1A_C"/>
    <property type="match status" value="1"/>
</dbReference>
<dbReference type="GO" id="GO:0005525">
    <property type="term" value="F:GTP binding"/>
    <property type="evidence" value="ECO:0007669"/>
    <property type="project" value="UniProtKB-KW"/>
</dbReference>
<keyword evidence="8" id="KW-1185">Reference proteome</keyword>
<dbReference type="Gene3D" id="3.40.50.300">
    <property type="entry name" value="P-loop containing nucleotide triphosphate hydrolases"/>
    <property type="match status" value="1"/>
</dbReference>
<keyword evidence="3" id="KW-0342">GTP-binding</keyword>
<protein>
    <submittedName>
        <fullName evidence="7">Uncharacterized protein</fullName>
    </submittedName>
</protein>